<feature type="domain" description="Rhodopsin" evidence="7">
    <location>
        <begin position="42"/>
        <end position="265"/>
    </location>
</feature>
<keyword evidence="3 6" id="KW-1133">Transmembrane helix</keyword>
<dbReference type="InterPro" id="IPR052337">
    <property type="entry name" value="SAT4-like"/>
</dbReference>
<dbReference type="AlphaFoldDB" id="A0AAV9X4I5"/>
<proteinExistence type="inferred from homology"/>
<dbReference type="Pfam" id="PF20684">
    <property type="entry name" value="Fung_rhodopsin"/>
    <property type="match status" value="1"/>
</dbReference>
<feature type="transmembrane region" description="Helical" evidence="6">
    <location>
        <begin position="103"/>
        <end position="124"/>
    </location>
</feature>
<comment type="subcellular location">
    <subcellularLocation>
        <location evidence="1">Membrane</location>
        <topology evidence="1">Multi-pass membrane protein</topology>
    </subcellularLocation>
</comment>
<keyword evidence="4 6" id="KW-0472">Membrane</keyword>
<evidence type="ECO:0000256" key="2">
    <source>
        <dbReference type="ARBA" id="ARBA00022692"/>
    </source>
</evidence>
<dbReference type="PANTHER" id="PTHR33048:SF123">
    <property type="entry name" value="INTEGRAL MEMBRANE PROTEIN"/>
    <property type="match status" value="1"/>
</dbReference>
<feature type="transmembrane region" description="Helical" evidence="6">
    <location>
        <begin position="136"/>
        <end position="157"/>
    </location>
</feature>
<accession>A0AAV9X4I5</accession>
<dbReference type="Proteomes" id="UP001365542">
    <property type="component" value="Unassembled WGS sequence"/>
</dbReference>
<evidence type="ECO:0000256" key="6">
    <source>
        <dbReference type="SAM" id="Phobius"/>
    </source>
</evidence>
<dbReference type="PANTHER" id="PTHR33048">
    <property type="entry name" value="PTH11-LIKE INTEGRAL MEMBRANE PROTEIN (AFU_ORTHOLOGUE AFUA_5G11245)"/>
    <property type="match status" value="1"/>
</dbReference>
<comment type="similarity">
    <text evidence="5">Belongs to the SAT4 family.</text>
</comment>
<evidence type="ECO:0000256" key="5">
    <source>
        <dbReference type="ARBA" id="ARBA00038359"/>
    </source>
</evidence>
<keyword evidence="2 6" id="KW-0812">Transmembrane</keyword>
<evidence type="ECO:0000256" key="1">
    <source>
        <dbReference type="ARBA" id="ARBA00004141"/>
    </source>
</evidence>
<comment type="caution">
    <text evidence="8">The sequence shown here is derived from an EMBL/GenBank/DDBJ whole genome shotgun (WGS) entry which is preliminary data.</text>
</comment>
<reference evidence="8 9" key="1">
    <citation type="submission" date="2019-10" db="EMBL/GenBank/DDBJ databases">
        <authorList>
            <person name="Palmer J.M."/>
        </authorList>
    </citation>
    <scope>NUCLEOTIDE SEQUENCE [LARGE SCALE GENOMIC DNA]</scope>
    <source>
        <strain evidence="8 9">TWF694</strain>
    </source>
</reference>
<evidence type="ECO:0000313" key="8">
    <source>
        <dbReference type="EMBL" id="KAK6535647.1"/>
    </source>
</evidence>
<evidence type="ECO:0000259" key="7">
    <source>
        <dbReference type="Pfam" id="PF20684"/>
    </source>
</evidence>
<protein>
    <recommendedName>
        <fullName evidence="7">Rhodopsin domain-containing protein</fullName>
    </recommendedName>
</protein>
<feature type="transmembrane region" description="Helical" evidence="6">
    <location>
        <begin position="58"/>
        <end position="83"/>
    </location>
</feature>
<feature type="transmembrane region" description="Helical" evidence="6">
    <location>
        <begin position="24"/>
        <end position="46"/>
    </location>
</feature>
<gene>
    <name evidence="8" type="ORF">TWF694_002102</name>
</gene>
<dbReference type="GO" id="GO:0016020">
    <property type="term" value="C:membrane"/>
    <property type="evidence" value="ECO:0007669"/>
    <property type="project" value="UniProtKB-SubCell"/>
</dbReference>
<dbReference type="EMBL" id="JAVHJO010000010">
    <property type="protein sequence ID" value="KAK6535647.1"/>
    <property type="molecule type" value="Genomic_DNA"/>
</dbReference>
<evidence type="ECO:0000256" key="4">
    <source>
        <dbReference type="ARBA" id="ARBA00023136"/>
    </source>
</evidence>
<feature type="transmembrane region" description="Helical" evidence="6">
    <location>
        <begin position="179"/>
        <end position="204"/>
    </location>
</feature>
<organism evidence="8 9">
    <name type="scientific">Orbilia ellipsospora</name>
    <dbReference type="NCBI Taxonomy" id="2528407"/>
    <lineage>
        <taxon>Eukaryota</taxon>
        <taxon>Fungi</taxon>
        <taxon>Dikarya</taxon>
        <taxon>Ascomycota</taxon>
        <taxon>Pezizomycotina</taxon>
        <taxon>Orbiliomycetes</taxon>
        <taxon>Orbiliales</taxon>
        <taxon>Orbiliaceae</taxon>
        <taxon>Orbilia</taxon>
    </lineage>
</organism>
<keyword evidence="9" id="KW-1185">Reference proteome</keyword>
<evidence type="ECO:0000256" key="3">
    <source>
        <dbReference type="ARBA" id="ARBA00022989"/>
    </source>
</evidence>
<dbReference type="InterPro" id="IPR049326">
    <property type="entry name" value="Rhodopsin_dom_fungi"/>
</dbReference>
<sequence length="363" mass="40852">MSTPTPTPTPLVDPAFAAETRQPLFYGITFSLLACSLIVVSLRFYCRAVLIKKIGVDDWLILVGLAFAWIFGIFNHFHVAFGIGKHIAIFDYSRITEFLKYWYAYQVIYPIVLFPTKLSILAFYKGISPQSKYQVAVWITTGLVVAYTVSVFFVYVFECPNPKDAWGPTFPTGCMNLSILYYATASGNILTDIVILVLPIPVLLSVQIQKRKRIFASITRIWAIWLFQNSKDNCWDSIFILIFSNIEINVAIITASAPPLRPLFKDFFKSSIYGRTSYAYNAGSKDLWTGRSRTNPGIQLNSLSGYEDNKRPANISVVRGGRDTHQRNESEEDIIAKNSNGIVHTKEVSITVNNHVSTESLPV</sequence>
<name>A0AAV9X4I5_9PEZI</name>
<evidence type="ECO:0000313" key="9">
    <source>
        <dbReference type="Proteomes" id="UP001365542"/>
    </source>
</evidence>